<dbReference type="EMBL" id="CAKKNE010000004">
    <property type="protein sequence ID" value="CAH0374827.1"/>
    <property type="molecule type" value="Genomic_DNA"/>
</dbReference>
<name>A0A8J2WZM8_9STRA</name>
<protein>
    <submittedName>
        <fullName evidence="2">Uncharacterized protein</fullName>
    </submittedName>
</protein>
<reference evidence="2" key="1">
    <citation type="submission" date="2021-11" db="EMBL/GenBank/DDBJ databases">
        <authorList>
            <consortium name="Genoscope - CEA"/>
            <person name="William W."/>
        </authorList>
    </citation>
    <scope>NUCLEOTIDE SEQUENCE</scope>
</reference>
<proteinExistence type="predicted"/>
<keyword evidence="3" id="KW-1185">Reference proteome</keyword>
<accession>A0A8J2WZM8</accession>
<keyword evidence="1" id="KW-0472">Membrane</keyword>
<evidence type="ECO:0000313" key="2">
    <source>
        <dbReference type="EMBL" id="CAH0374827.1"/>
    </source>
</evidence>
<feature type="transmembrane region" description="Helical" evidence="1">
    <location>
        <begin position="103"/>
        <end position="123"/>
    </location>
</feature>
<sequence>MPLTDHAPAVLRGVATAASWFVIIVSLWVADRNRRPNAFAVFVWLAALSALAASMVGCFSFFASQKLERCRHFMAASAALSAFWLFVALLTPTKQRDLGKDGLALAAIAVVAAVVAAALALAATRLEEHGVLITEGCCPARPTLPALPPCPPWCVCPDVRTWWGSRPSVVTTPPEKAVDDAPRLLYPIPGAAEARVVPVDPAADELPPPPLTVYPLSP</sequence>
<gene>
    <name evidence="2" type="ORF">PECAL_4P21310</name>
</gene>
<organism evidence="2 3">
    <name type="scientific">Pelagomonas calceolata</name>
    <dbReference type="NCBI Taxonomy" id="35677"/>
    <lineage>
        <taxon>Eukaryota</taxon>
        <taxon>Sar</taxon>
        <taxon>Stramenopiles</taxon>
        <taxon>Ochrophyta</taxon>
        <taxon>Pelagophyceae</taxon>
        <taxon>Pelagomonadales</taxon>
        <taxon>Pelagomonadaceae</taxon>
        <taxon>Pelagomonas</taxon>
    </lineage>
</organism>
<feature type="transmembrane region" description="Helical" evidence="1">
    <location>
        <begin position="9"/>
        <end position="29"/>
    </location>
</feature>
<keyword evidence="1" id="KW-1133">Transmembrane helix</keyword>
<evidence type="ECO:0000256" key="1">
    <source>
        <dbReference type="SAM" id="Phobius"/>
    </source>
</evidence>
<dbReference type="Proteomes" id="UP000789595">
    <property type="component" value="Unassembled WGS sequence"/>
</dbReference>
<comment type="caution">
    <text evidence="2">The sequence shown here is derived from an EMBL/GenBank/DDBJ whole genome shotgun (WGS) entry which is preliminary data.</text>
</comment>
<dbReference type="AlphaFoldDB" id="A0A8J2WZM8"/>
<feature type="transmembrane region" description="Helical" evidence="1">
    <location>
        <begin position="73"/>
        <end position="91"/>
    </location>
</feature>
<evidence type="ECO:0000313" key="3">
    <source>
        <dbReference type="Proteomes" id="UP000789595"/>
    </source>
</evidence>
<keyword evidence="1" id="KW-0812">Transmembrane</keyword>
<feature type="transmembrane region" description="Helical" evidence="1">
    <location>
        <begin position="41"/>
        <end position="61"/>
    </location>
</feature>